<reference evidence="11 12" key="1">
    <citation type="submission" date="2021-04" db="EMBL/GenBank/DDBJ databases">
        <title>Genome analysis of Polyangium sp.</title>
        <authorList>
            <person name="Li Y."/>
            <person name="Wang J."/>
        </authorList>
    </citation>
    <scope>NUCLEOTIDE SEQUENCE [LARGE SCALE GENOMIC DNA]</scope>
    <source>
        <strain evidence="11 12">SDU14</strain>
    </source>
</reference>
<dbReference type="Pfam" id="PF08448">
    <property type="entry name" value="PAS_4"/>
    <property type="match status" value="2"/>
</dbReference>
<evidence type="ECO:0000313" key="12">
    <source>
        <dbReference type="Proteomes" id="UP001151081"/>
    </source>
</evidence>
<evidence type="ECO:0000256" key="1">
    <source>
        <dbReference type="ARBA" id="ARBA00000085"/>
    </source>
</evidence>
<dbReference type="PROSITE" id="PS50113">
    <property type="entry name" value="PAC"/>
    <property type="match status" value="3"/>
</dbReference>
<evidence type="ECO:0000256" key="5">
    <source>
        <dbReference type="ARBA" id="ARBA00022777"/>
    </source>
</evidence>
<dbReference type="PRINTS" id="PR00344">
    <property type="entry name" value="BCTRLSENSOR"/>
</dbReference>
<organism evidence="11 12">
    <name type="scientific">Polyangium jinanense</name>
    <dbReference type="NCBI Taxonomy" id="2829994"/>
    <lineage>
        <taxon>Bacteria</taxon>
        <taxon>Pseudomonadati</taxon>
        <taxon>Myxococcota</taxon>
        <taxon>Polyangia</taxon>
        <taxon>Polyangiales</taxon>
        <taxon>Polyangiaceae</taxon>
        <taxon>Polyangium</taxon>
    </lineage>
</organism>
<comment type="caution">
    <text evidence="11">The sequence shown here is derived from an EMBL/GenBank/DDBJ whole genome shotgun (WGS) entry which is preliminary data.</text>
</comment>
<dbReference type="PANTHER" id="PTHR43304:SF1">
    <property type="entry name" value="PAC DOMAIN-CONTAINING PROTEIN"/>
    <property type="match status" value="1"/>
</dbReference>
<dbReference type="InterPro" id="IPR003594">
    <property type="entry name" value="HATPase_dom"/>
</dbReference>
<keyword evidence="4" id="KW-0808">Transferase</keyword>
<dbReference type="InterPro" id="IPR003661">
    <property type="entry name" value="HisK_dim/P_dom"/>
</dbReference>
<dbReference type="Proteomes" id="UP001151081">
    <property type="component" value="Unassembled WGS sequence"/>
</dbReference>
<feature type="domain" description="PAC" evidence="10">
    <location>
        <begin position="683"/>
        <end position="735"/>
    </location>
</feature>
<dbReference type="InterPro" id="IPR001610">
    <property type="entry name" value="PAC"/>
</dbReference>
<dbReference type="InterPro" id="IPR005467">
    <property type="entry name" value="His_kinase_dom"/>
</dbReference>
<keyword evidence="6" id="KW-0175">Coiled coil</keyword>
<dbReference type="Pfam" id="PF02518">
    <property type="entry name" value="HATPase_c"/>
    <property type="match status" value="1"/>
</dbReference>
<dbReference type="PROSITE" id="PS50112">
    <property type="entry name" value="PAS"/>
    <property type="match status" value="2"/>
</dbReference>
<dbReference type="InterPro" id="IPR052162">
    <property type="entry name" value="Sensor_kinase/Photoreceptor"/>
</dbReference>
<dbReference type="CDD" id="cd00130">
    <property type="entry name" value="PAS"/>
    <property type="match status" value="3"/>
</dbReference>
<feature type="domain" description="Histidine kinase" evidence="8">
    <location>
        <begin position="739"/>
        <end position="945"/>
    </location>
</feature>
<dbReference type="CDD" id="cd00082">
    <property type="entry name" value="HisKA"/>
    <property type="match status" value="1"/>
</dbReference>
<dbReference type="InterPro" id="IPR000700">
    <property type="entry name" value="PAS-assoc_C"/>
</dbReference>
<dbReference type="Pfam" id="PF00512">
    <property type="entry name" value="HisKA"/>
    <property type="match status" value="1"/>
</dbReference>
<dbReference type="CDD" id="cd00075">
    <property type="entry name" value="HATPase"/>
    <property type="match status" value="1"/>
</dbReference>
<dbReference type="SMART" id="SM00388">
    <property type="entry name" value="HisKA"/>
    <property type="match status" value="1"/>
</dbReference>
<evidence type="ECO:0000256" key="6">
    <source>
        <dbReference type="SAM" id="Coils"/>
    </source>
</evidence>
<evidence type="ECO:0000256" key="7">
    <source>
        <dbReference type="SAM" id="MobiDB-lite"/>
    </source>
</evidence>
<keyword evidence="3" id="KW-0597">Phosphoprotein</keyword>
<dbReference type="SUPFAM" id="SSF55785">
    <property type="entry name" value="PYP-like sensor domain (PAS domain)"/>
    <property type="match status" value="4"/>
</dbReference>
<dbReference type="Gene3D" id="3.30.565.10">
    <property type="entry name" value="Histidine kinase-like ATPase, C-terminal domain"/>
    <property type="match status" value="1"/>
</dbReference>
<dbReference type="InterPro" id="IPR035965">
    <property type="entry name" value="PAS-like_dom_sf"/>
</dbReference>
<dbReference type="EC" id="2.7.13.3" evidence="2"/>
<keyword evidence="12" id="KW-1185">Reference proteome</keyword>
<proteinExistence type="predicted"/>
<dbReference type="InterPro" id="IPR036097">
    <property type="entry name" value="HisK_dim/P_sf"/>
</dbReference>
<dbReference type="EMBL" id="JAGTJJ010000084">
    <property type="protein sequence ID" value="MDC3988808.1"/>
    <property type="molecule type" value="Genomic_DNA"/>
</dbReference>
<dbReference type="Gene3D" id="3.30.450.20">
    <property type="entry name" value="PAS domain"/>
    <property type="match status" value="4"/>
</dbReference>
<dbReference type="Pfam" id="PF08447">
    <property type="entry name" value="PAS_3"/>
    <property type="match status" value="1"/>
</dbReference>
<dbReference type="PANTHER" id="PTHR43304">
    <property type="entry name" value="PHYTOCHROME-LIKE PROTEIN CPH1"/>
    <property type="match status" value="1"/>
</dbReference>
<feature type="region of interest" description="Disordered" evidence="7">
    <location>
        <begin position="1"/>
        <end position="38"/>
    </location>
</feature>
<feature type="domain" description="PAS" evidence="9">
    <location>
        <begin position="351"/>
        <end position="422"/>
    </location>
</feature>
<evidence type="ECO:0000256" key="3">
    <source>
        <dbReference type="ARBA" id="ARBA00022553"/>
    </source>
</evidence>
<evidence type="ECO:0000259" key="10">
    <source>
        <dbReference type="PROSITE" id="PS50113"/>
    </source>
</evidence>
<dbReference type="PROSITE" id="PS50109">
    <property type="entry name" value="HIS_KIN"/>
    <property type="match status" value="1"/>
</dbReference>
<comment type="catalytic activity">
    <reaction evidence="1">
        <text>ATP + protein L-histidine = ADP + protein N-phospho-L-histidine.</text>
        <dbReference type="EC" id="2.7.13.3"/>
    </reaction>
</comment>
<dbReference type="InterPro" id="IPR004358">
    <property type="entry name" value="Sig_transdc_His_kin-like_C"/>
</dbReference>
<dbReference type="InterPro" id="IPR013656">
    <property type="entry name" value="PAS_4"/>
</dbReference>
<evidence type="ECO:0000256" key="4">
    <source>
        <dbReference type="ARBA" id="ARBA00022679"/>
    </source>
</evidence>
<evidence type="ECO:0000313" key="11">
    <source>
        <dbReference type="EMBL" id="MDC3988808.1"/>
    </source>
</evidence>
<dbReference type="SUPFAM" id="SSF55874">
    <property type="entry name" value="ATPase domain of HSP90 chaperone/DNA topoisomerase II/histidine kinase"/>
    <property type="match status" value="1"/>
</dbReference>
<evidence type="ECO:0000259" key="9">
    <source>
        <dbReference type="PROSITE" id="PS50112"/>
    </source>
</evidence>
<feature type="domain" description="PAC" evidence="10">
    <location>
        <begin position="298"/>
        <end position="350"/>
    </location>
</feature>
<dbReference type="InterPro" id="IPR000014">
    <property type="entry name" value="PAS"/>
</dbReference>
<dbReference type="AlphaFoldDB" id="A0A9X4AXP7"/>
<dbReference type="Pfam" id="PF13426">
    <property type="entry name" value="PAS_9"/>
    <property type="match status" value="1"/>
</dbReference>
<feature type="domain" description="PAS" evidence="9">
    <location>
        <begin position="224"/>
        <end position="294"/>
    </location>
</feature>
<dbReference type="SUPFAM" id="SSF47384">
    <property type="entry name" value="Homodimeric domain of signal transducing histidine kinase"/>
    <property type="match status" value="1"/>
</dbReference>
<feature type="domain" description="PAC" evidence="10">
    <location>
        <begin position="545"/>
        <end position="597"/>
    </location>
</feature>
<keyword evidence="5" id="KW-0418">Kinase</keyword>
<accession>A0A9X4AXP7</accession>
<dbReference type="InterPro" id="IPR013655">
    <property type="entry name" value="PAS_fold_3"/>
</dbReference>
<dbReference type="Gene3D" id="1.10.287.130">
    <property type="match status" value="1"/>
</dbReference>
<gene>
    <name evidence="11" type="ORF">KEG57_50550</name>
</gene>
<evidence type="ECO:0000256" key="2">
    <source>
        <dbReference type="ARBA" id="ARBA00012438"/>
    </source>
</evidence>
<dbReference type="InterPro" id="IPR036890">
    <property type="entry name" value="HATPase_C_sf"/>
</dbReference>
<sequence>MSLAAKREPEASGSSSDRARPLGLGASKPGQGAERPEGRVALAVGESVAALAVGACTAGFVIDTLFLQLERHLDARMACLYRPGDGRSLRLVEHRGGPNNGLSGLSVLDPVHGPALALEAVAMRSSRGVEVAAPEIDVFVDARAIVSYCDVIGVISTPLVAAGQILGVVTCGIGHALADLGEAQAVLVALAAVFAWALDGARSQERLLEHIDDLARAQEVLRNAEERLNRTIDDAPIGMAVVGLDGRFLRVNRVLCDIVGYAREELERLRFQDITHPEDREVDLEQAARLIRGDVERYQLAKRYVRKTGEVVDVMLSASMVRDARGIPLHYISQIEDITEKRRIEDRLRQSERKYHAIFHSAREAIVLLDEHMRFVDANPAACALFHETREALIGRRMTSLVTPTTAAMLEAPWQRLSVQGELDLEITLHLHDGSMIPVELGARAHFVPGFHLLTLRDVSHRKRTEAALRLSEARFRFLAENASDVVYQVSFKPYRRFEYVSPSVLAMTGYPVEQWYADPDLGAKIAHEDDRETYARFRKDPNAESLIMRFYRKNGELAWAESKGTTIRDELGAPIGLIAVARDITERKRAEEERERLLAQMEADRSRLLSVIEHSPVGIVLAVGPKGERTMANRRAAEILGRPPRPDEVSSSYLAPLCDPSGKTLPPEEHAMARALRGEETRGRELVVCRPYEQGLPVLESAGPIRDAHGHVLGAIATYEDITRLKRLEQLRDEWSSIVAHELRQPLTAIASHAALLARTEEPTQKRRAENISQSAARLNRLIGDLLDTTRIDAKQLELALEPTDLPSLVRGAVERASLGGRGVVEVVGDVPRALADPTRIEQVLGNLLSNAVKYGAPDAPIHVWVEGTEEGARISVHNQGACIPAEDIPRLFQRFRRLHKGPVLGVGLGLYVCRGIIEAHGGRIWVESDDAGTTFRFTVPGAESEAAWG</sequence>
<feature type="coiled-coil region" evidence="6">
    <location>
        <begin position="581"/>
        <end position="608"/>
    </location>
</feature>
<feature type="compositionally biased region" description="Basic and acidic residues" evidence="7">
    <location>
        <begin position="1"/>
        <end position="10"/>
    </location>
</feature>
<name>A0A9X4AXP7_9BACT</name>
<dbReference type="GO" id="GO:0000155">
    <property type="term" value="F:phosphorelay sensor kinase activity"/>
    <property type="evidence" value="ECO:0007669"/>
    <property type="project" value="InterPro"/>
</dbReference>
<dbReference type="SMART" id="SM00387">
    <property type="entry name" value="HATPase_c"/>
    <property type="match status" value="1"/>
</dbReference>
<dbReference type="NCBIfam" id="TIGR00229">
    <property type="entry name" value="sensory_box"/>
    <property type="match status" value="4"/>
</dbReference>
<dbReference type="SMART" id="SM00091">
    <property type="entry name" value="PAS"/>
    <property type="match status" value="4"/>
</dbReference>
<dbReference type="SUPFAM" id="SSF55781">
    <property type="entry name" value="GAF domain-like"/>
    <property type="match status" value="1"/>
</dbReference>
<protein>
    <recommendedName>
        <fullName evidence="2">histidine kinase</fullName>
        <ecNumber evidence="2">2.7.13.3</ecNumber>
    </recommendedName>
</protein>
<dbReference type="SMART" id="SM00086">
    <property type="entry name" value="PAC"/>
    <property type="match status" value="4"/>
</dbReference>
<dbReference type="RefSeq" id="WP_272459934.1">
    <property type="nucleotide sequence ID" value="NZ_JAGTJJ010000084.1"/>
</dbReference>
<feature type="coiled-coil region" evidence="6">
    <location>
        <begin position="207"/>
        <end position="234"/>
    </location>
</feature>
<evidence type="ECO:0000259" key="8">
    <source>
        <dbReference type="PROSITE" id="PS50109"/>
    </source>
</evidence>